<reference evidence="2 3" key="1">
    <citation type="submission" date="2019-12" db="EMBL/GenBank/DDBJ databases">
        <title>Paraburkholderia acidiphila 7Q-K02 sp. nov and Paraburkholderia acidisoli DHF22 sp. nov., two strains isolated from forest soil.</title>
        <authorList>
            <person name="Gao Z."/>
            <person name="Qiu L."/>
        </authorList>
    </citation>
    <scope>NUCLEOTIDE SEQUENCE [LARGE SCALE GENOMIC DNA]</scope>
    <source>
        <strain evidence="2 3">DHF22</strain>
    </source>
</reference>
<dbReference type="InterPro" id="IPR025421">
    <property type="entry name" value="DUF4148"/>
</dbReference>
<dbReference type="RefSeq" id="WP_158954334.1">
    <property type="nucleotide sequence ID" value="NZ_CP046915.1"/>
</dbReference>
<dbReference type="OrthoDB" id="9114881at2"/>
<organism evidence="2 3">
    <name type="scientific">Paraburkholderia acidisoli</name>
    <dbReference type="NCBI Taxonomy" id="2571748"/>
    <lineage>
        <taxon>Bacteria</taxon>
        <taxon>Pseudomonadati</taxon>
        <taxon>Pseudomonadota</taxon>
        <taxon>Betaproteobacteria</taxon>
        <taxon>Burkholderiales</taxon>
        <taxon>Burkholderiaceae</taxon>
        <taxon>Paraburkholderia</taxon>
    </lineage>
</organism>
<evidence type="ECO:0000256" key="1">
    <source>
        <dbReference type="SAM" id="SignalP"/>
    </source>
</evidence>
<feature type="chain" id="PRO_5031123591" evidence="1">
    <location>
        <begin position="23"/>
        <end position="92"/>
    </location>
</feature>
<dbReference type="EMBL" id="CP046915">
    <property type="protein sequence ID" value="QGZ64671.1"/>
    <property type="molecule type" value="Genomic_DNA"/>
</dbReference>
<sequence length="92" mass="9906">MTTFAKIVAAVALVALSGAAFAQSYPDHPLTRAEVRQQIVLLEKAGYDPFTSTSQTYPADLRAAERRVQAERFSTSQRAAHDAVLLNASAAQ</sequence>
<accession>A0A7Z2JHE6</accession>
<dbReference type="Pfam" id="PF13663">
    <property type="entry name" value="DUF4148"/>
    <property type="match status" value="1"/>
</dbReference>
<dbReference type="KEGG" id="pacs:FAZ98_22825"/>
<keyword evidence="1" id="KW-0732">Signal</keyword>
<evidence type="ECO:0000313" key="2">
    <source>
        <dbReference type="EMBL" id="QGZ64671.1"/>
    </source>
</evidence>
<gene>
    <name evidence="2" type="ORF">FAZ98_22825</name>
</gene>
<name>A0A7Z2JHE6_9BURK</name>
<proteinExistence type="predicted"/>
<evidence type="ECO:0000313" key="3">
    <source>
        <dbReference type="Proteomes" id="UP000433577"/>
    </source>
</evidence>
<feature type="signal peptide" evidence="1">
    <location>
        <begin position="1"/>
        <end position="22"/>
    </location>
</feature>
<dbReference type="Proteomes" id="UP000433577">
    <property type="component" value="Chromosome 3"/>
</dbReference>
<keyword evidence="3" id="KW-1185">Reference proteome</keyword>
<protein>
    <submittedName>
        <fullName evidence="2">DUF4148 domain-containing protein</fullName>
    </submittedName>
</protein>
<dbReference type="AlphaFoldDB" id="A0A7Z2JHE6"/>